<evidence type="ECO:0000256" key="1">
    <source>
        <dbReference type="SAM" id="MobiDB-lite"/>
    </source>
</evidence>
<feature type="region of interest" description="Disordered" evidence="1">
    <location>
        <begin position="40"/>
        <end position="131"/>
    </location>
</feature>
<comment type="caution">
    <text evidence="2">The sequence shown here is derived from an EMBL/GenBank/DDBJ whole genome shotgun (WGS) entry which is preliminary data.</text>
</comment>
<feature type="compositionally biased region" description="Basic and acidic residues" evidence="1">
    <location>
        <begin position="57"/>
        <end position="69"/>
    </location>
</feature>
<protein>
    <submittedName>
        <fullName evidence="2">Uncharacterized protein</fullName>
    </submittedName>
</protein>
<evidence type="ECO:0000313" key="2">
    <source>
        <dbReference type="EMBL" id="KAG7395143.1"/>
    </source>
</evidence>
<name>A0A8T1WTE7_9STRA</name>
<evidence type="ECO:0000313" key="3">
    <source>
        <dbReference type="Proteomes" id="UP000693981"/>
    </source>
</evidence>
<dbReference type="OrthoDB" id="165753at2759"/>
<keyword evidence="3" id="KW-1185">Reference proteome</keyword>
<reference evidence="2" key="1">
    <citation type="submission" date="2021-02" db="EMBL/GenBank/DDBJ databases">
        <authorList>
            <person name="Palmer J.M."/>
        </authorList>
    </citation>
    <scope>NUCLEOTIDE SEQUENCE</scope>
    <source>
        <strain evidence="2">SCRP23</strain>
    </source>
</reference>
<organism evidence="2 3">
    <name type="scientific">Phytophthora boehmeriae</name>
    <dbReference type="NCBI Taxonomy" id="109152"/>
    <lineage>
        <taxon>Eukaryota</taxon>
        <taxon>Sar</taxon>
        <taxon>Stramenopiles</taxon>
        <taxon>Oomycota</taxon>
        <taxon>Peronosporomycetes</taxon>
        <taxon>Peronosporales</taxon>
        <taxon>Peronosporaceae</taxon>
        <taxon>Phytophthora</taxon>
    </lineage>
</organism>
<dbReference type="EMBL" id="JAGDFL010000224">
    <property type="protein sequence ID" value="KAG7395143.1"/>
    <property type="molecule type" value="Genomic_DNA"/>
</dbReference>
<dbReference type="AlphaFoldDB" id="A0A8T1WTE7"/>
<feature type="region of interest" description="Disordered" evidence="1">
    <location>
        <begin position="1"/>
        <end position="26"/>
    </location>
</feature>
<feature type="compositionally biased region" description="Basic and acidic residues" evidence="1">
    <location>
        <begin position="122"/>
        <end position="131"/>
    </location>
</feature>
<sequence>MAPTSATSSRRRCISSGPSRGDAWRRRSSAVALSALDLKLQQLESPEEEPQTLENKSLIHENEDFDRPQDAVFTAFQHMEFPESDEDSESDYAPSADEEQEQSESEGLLSSADSEEELQEPNDDRRWWESSQDKRQWVQQYKQRDATFKREKPVLEVLTLQRKWTLRRLTYEAVDDENNGGQLKPDVS</sequence>
<dbReference type="Proteomes" id="UP000693981">
    <property type="component" value="Unassembled WGS sequence"/>
</dbReference>
<feature type="compositionally biased region" description="Acidic residues" evidence="1">
    <location>
        <begin position="82"/>
        <end position="104"/>
    </location>
</feature>
<accession>A0A8T1WTE7</accession>
<gene>
    <name evidence="2" type="ORF">PHYBOEH_004168</name>
</gene>
<proteinExistence type="predicted"/>